<keyword evidence="1" id="KW-0812">Transmembrane</keyword>
<reference evidence="2 3" key="1">
    <citation type="submission" date="2018-06" db="EMBL/GenBank/DDBJ databases">
        <authorList>
            <consortium name="Pathogen Informatics"/>
            <person name="Doyle S."/>
        </authorList>
    </citation>
    <scope>NUCLEOTIDE SEQUENCE [LARGE SCALE GENOMIC DNA]</scope>
    <source>
        <strain evidence="2 3">NCTC11872</strain>
    </source>
</reference>
<dbReference type="EMBL" id="UASK01000009">
    <property type="protein sequence ID" value="SPX42661.1"/>
    <property type="molecule type" value="Genomic_DNA"/>
</dbReference>
<evidence type="ECO:0000256" key="1">
    <source>
        <dbReference type="SAM" id="Phobius"/>
    </source>
</evidence>
<feature type="transmembrane region" description="Helical" evidence="1">
    <location>
        <begin position="34"/>
        <end position="54"/>
    </location>
</feature>
<protein>
    <submittedName>
        <fullName evidence="2">Uncharacterized protein</fullName>
    </submittedName>
</protein>
<name>A0A2X1PM36_HAEIF</name>
<proteinExistence type="predicted"/>
<gene>
    <name evidence="2" type="ORF">NCTC11872_02301</name>
</gene>
<keyword evidence="1" id="KW-1133">Transmembrane helix</keyword>
<keyword evidence="1" id="KW-0472">Membrane</keyword>
<dbReference type="AlphaFoldDB" id="A0A2X1PM36"/>
<dbReference type="Proteomes" id="UP000249936">
    <property type="component" value="Unassembled WGS sequence"/>
</dbReference>
<organism evidence="2 3">
    <name type="scientific">Haemophilus influenzae</name>
    <dbReference type="NCBI Taxonomy" id="727"/>
    <lineage>
        <taxon>Bacteria</taxon>
        <taxon>Pseudomonadati</taxon>
        <taxon>Pseudomonadota</taxon>
        <taxon>Gammaproteobacteria</taxon>
        <taxon>Pasteurellales</taxon>
        <taxon>Pasteurellaceae</taxon>
        <taxon>Haemophilus</taxon>
    </lineage>
</organism>
<sequence>MDNKSIAKASYSSACFSLLDIMFLKYSIRVQVHLYVYSLISDILSFSLVLQVNAPCAC</sequence>
<evidence type="ECO:0000313" key="3">
    <source>
        <dbReference type="Proteomes" id="UP000249936"/>
    </source>
</evidence>
<evidence type="ECO:0000313" key="2">
    <source>
        <dbReference type="EMBL" id="SPX42661.1"/>
    </source>
</evidence>
<accession>A0A2X1PM36</accession>